<reference evidence="4" key="3">
    <citation type="submission" date="2015-03" db="EMBL/GenBank/DDBJ databases">
        <authorList>
            <consortium name="Pathogen Informatics"/>
        </authorList>
    </citation>
    <scope>NUCLEOTIDE SEQUENCE [LARGE SCALE GENOMIC DNA]</scope>
    <source>
        <strain evidence="4">A125KOH2</strain>
    </source>
</reference>
<evidence type="ECO:0000313" key="2">
    <source>
        <dbReference type="EMBL" id="CRY65701.1"/>
    </source>
</evidence>
<gene>
    <name evidence="1" type="ORF">ERS008529_00550</name>
    <name evidence="2" type="ORF">ERS137968_01458</name>
</gene>
<organism evidence="1 4">
    <name type="scientific">Yersinia pekkanenii</name>
    <dbReference type="NCBI Taxonomy" id="1288385"/>
    <lineage>
        <taxon>Bacteria</taxon>
        <taxon>Pseudomonadati</taxon>
        <taxon>Pseudomonadota</taxon>
        <taxon>Gammaproteobacteria</taxon>
        <taxon>Enterobacterales</taxon>
        <taxon>Yersiniaceae</taxon>
        <taxon>Yersinia</taxon>
    </lineage>
</organism>
<dbReference type="Proteomes" id="UP000045840">
    <property type="component" value="Unassembled WGS sequence"/>
</dbReference>
<proteinExistence type="predicted"/>
<accession>A0A0T9NKY7</accession>
<reference evidence="1" key="1">
    <citation type="submission" date="2015-03" db="EMBL/GenBank/DDBJ databases">
        <authorList>
            <person name="Murphy D."/>
        </authorList>
    </citation>
    <scope>NUCLEOTIDE SEQUENCE [LARGE SCALE GENOMIC DNA]</scope>
    <source>
        <strain evidence="1">A125KOH2</strain>
    </source>
</reference>
<dbReference type="AlphaFoldDB" id="A0A0T9NKY7"/>
<dbReference type="EMBL" id="CWJL01000005">
    <property type="protein sequence ID" value="CRY65701.1"/>
    <property type="molecule type" value="Genomic_DNA"/>
</dbReference>
<dbReference type="EMBL" id="CQAZ01000003">
    <property type="protein sequence ID" value="CNH17193.1"/>
    <property type="molecule type" value="Genomic_DNA"/>
</dbReference>
<name>A0A0T9NKY7_9GAMM</name>
<dbReference type="Proteomes" id="UP000044625">
    <property type="component" value="Unassembled WGS sequence"/>
</dbReference>
<reference evidence="2 3" key="2">
    <citation type="submission" date="2015-03" db="EMBL/GenBank/DDBJ databases">
        <authorList>
            <consortium name="Pathogen Informatics"/>
            <person name="Murphy D."/>
        </authorList>
    </citation>
    <scope>NUCLEOTIDE SEQUENCE [LARGE SCALE GENOMIC DNA]</scope>
    <source>
        <strain evidence="3">type strain: CIP110230</strain>
        <strain evidence="2">Type strain: CIP110230</strain>
    </source>
</reference>
<keyword evidence="3" id="KW-1185">Reference proteome</keyword>
<sequence length="75" mass="8482">MADIAPQPMAVLQARRYPWCPVPLAMRSVPEPESCSMLSLNQWLYCKPGVTHDVRCWQGGVMRPLPDLRVTMISV</sequence>
<evidence type="ECO:0000313" key="1">
    <source>
        <dbReference type="EMBL" id="CNH17193.1"/>
    </source>
</evidence>
<protein>
    <submittedName>
        <fullName evidence="1">Uncharacterized protein</fullName>
    </submittedName>
</protein>
<evidence type="ECO:0000313" key="4">
    <source>
        <dbReference type="Proteomes" id="UP000045840"/>
    </source>
</evidence>
<evidence type="ECO:0000313" key="3">
    <source>
        <dbReference type="Proteomes" id="UP000044625"/>
    </source>
</evidence>